<comment type="similarity">
    <text evidence="7">Belongs to the binding-protein-dependent transport system permease family.</text>
</comment>
<dbReference type="Gene3D" id="1.10.3720.10">
    <property type="entry name" value="MetI-like"/>
    <property type="match status" value="1"/>
</dbReference>
<comment type="caution">
    <text evidence="10">The sequence shown here is derived from an EMBL/GenBank/DDBJ whole genome shotgun (WGS) entry which is preliminary data.</text>
</comment>
<dbReference type="SUPFAM" id="SSF161098">
    <property type="entry name" value="MetI-like"/>
    <property type="match status" value="1"/>
</dbReference>
<evidence type="ECO:0000256" key="1">
    <source>
        <dbReference type="ARBA" id="ARBA00004651"/>
    </source>
</evidence>
<dbReference type="InterPro" id="IPR035906">
    <property type="entry name" value="MetI-like_sf"/>
</dbReference>
<dbReference type="CDD" id="cd06261">
    <property type="entry name" value="TM_PBP2"/>
    <property type="match status" value="1"/>
</dbReference>
<proteinExistence type="inferred from homology"/>
<dbReference type="RefSeq" id="WP_404748491.1">
    <property type="nucleotide sequence ID" value="NZ_JBJDQH010000019.1"/>
</dbReference>
<dbReference type="PROSITE" id="PS50928">
    <property type="entry name" value="ABC_TM1"/>
    <property type="match status" value="1"/>
</dbReference>
<feature type="transmembrane region" description="Helical" evidence="7">
    <location>
        <begin position="239"/>
        <end position="263"/>
    </location>
</feature>
<keyword evidence="4 7" id="KW-0812">Transmembrane</keyword>
<keyword evidence="11" id="KW-1185">Reference proteome</keyword>
<dbReference type="Pfam" id="PF00528">
    <property type="entry name" value="BPD_transp_1"/>
    <property type="match status" value="1"/>
</dbReference>
<dbReference type="PANTHER" id="PTHR32243:SF18">
    <property type="entry name" value="INNER MEMBRANE ABC TRANSPORTER PERMEASE PROTEIN YCJP"/>
    <property type="match status" value="1"/>
</dbReference>
<dbReference type="InterPro" id="IPR000515">
    <property type="entry name" value="MetI-like"/>
</dbReference>
<accession>A0ABW8M0I8</accession>
<dbReference type="Proteomes" id="UP001620295">
    <property type="component" value="Unassembled WGS sequence"/>
</dbReference>
<feature type="domain" description="ABC transmembrane type-1" evidence="9">
    <location>
        <begin position="114"/>
        <end position="306"/>
    </location>
</feature>
<sequence length="322" mass="34937">MSALSGRTLSHPAKSAPLRSRIARSRITRSRTTKRRTAGPHAAGPRAAWSPRTRRRLAADAALLVVAAAFVLPLAWLILASLDGEATLRVSAPNSPTLDNFQAVWTDEITFTPMLNSLLLCGGATILTVACAALAAYPLSRFRSRLIRPYLLTILFSTCLPITAIMVPVYGLFVQVDLIDTMYGTALFLAASQLPFAIWLMKNFMDGVPVILEEAAWTDGASWLQSLVRVILPLMGPGITVVMIYSFIMMWGNFFVPFMLLLTPDQLPASVSIFTFFGNYGQVAYGQLAAFSILYSTPVILLYVLIARRMGGGFALGGAVKG</sequence>
<gene>
    <name evidence="10" type="ORF">ACI2L5_43265</name>
</gene>
<keyword evidence="3" id="KW-1003">Cell membrane</keyword>
<keyword evidence="2 7" id="KW-0813">Transport</keyword>
<evidence type="ECO:0000259" key="9">
    <source>
        <dbReference type="PROSITE" id="PS50928"/>
    </source>
</evidence>
<feature type="transmembrane region" description="Helical" evidence="7">
    <location>
        <begin position="114"/>
        <end position="137"/>
    </location>
</feature>
<evidence type="ECO:0000256" key="3">
    <source>
        <dbReference type="ARBA" id="ARBA00022475"/>
    </source>
</evidence>
<feature type="region of interest" description="Disordered" evidence="8">
    <location>
        <begin position="1"/>
        <end position="49"/>
    </location>
</feature>
<keyword evidence="5 7" id="KW-1133">Transmembrane helix</keyword>
<evidence type="ECO:0000256" key="4">
    <source>
        <dbReference type="ARBA" id="ARBA00022692"/>
    </source>
</evidence>
<name>A0ABW8M0I8_9ACTN</name>
<evidence type="ECO:0000256" key="5">
    <source>
        <dbReference type="ARBA" id="ARBA00022989"/>
    </source>
</evidence>
<evidence type="ECO:0000256" key="8">
    <source>
        <dbReference type="SAM" id="MobiDB-lite"/>
    </source>
</evidence>
<evidence type="ECO:0000256" key="2">
    <source>
        <dbReference type="ARBA" id="ARBA00022448"/>
    </source>
</evidence>
<comment type="subcellular location">
    <subcellularLocation>
        <location evidence="1 7">Cell membrane</location>
        <topology evidence="1 7">Multi-pass membrane protein</topology>
    </subcellularLocation>
</comment>
<evidence type="ECO:0000256" key="6">
    <source>
        <dbReference type="ARBA" id="ARBA00023136"/>
    </source>
</evidence>
<dbReference type="InterPro" id="IPR050901">
    <property type="entry name" value="BP-dep_ABC_trans_perm"/>
</dbReference>
<feature type="transmembrane region" description="Helical" evidence="7">
    <location>
        <begin position="149"/>
        <end position="170"/>
    </location>
</feature>
<dbReference type="EMBL" id="JBJDQH010000019">
    <property type="protein sequence ID" value="MFK4271683.1"/>
    <property type="molecule type" value="Genomic_DNA"/>
</dbReference>
<evidence type="ECO:0000256" key="7">
    <source>
        <dbReference type="RuleBase" id="RU363032"/>
    </source>
</evidence>
<evidence type="ECO:0000313" key="10">
    <source>
        <dbReference type="EMBL" id="MFK4271683.1"/>
    </source>
</evidence>
<protein>
    <submittedName>
        <fullName evidence="10">Carbohydrate ABC transporter permease</fullName>
    </submittedName>
</protein>
<feature type="transmembrane region" description="Helical" evidence="7">
    <location>
        <begin position="283"/>
        <end position="306"/>
    </location>
</feature>
<keyword evidence="6 7" id="KW-0472">Membrane</keyword>
<reference evidence="10 11" key="1">
    <citation type="submission" date="2024-11" db="EMBL/GenBank/DDBJ databases">
        <title>The Natural Products Discovery Center: Release of the First 8490 Sequenced Strains for Exploring Actinobacteria Biosynthetic Diversity.</title>
        <authorList>
            <person name="Kalkreuter E."/>
            <person name="Kautsar S.A."/>
            <person name="Yang D."/>
            <person name="Bader C.D."/>
            <person name="Teijaro C.N."/>
            <person name="Fluegel L."/>
            <person name="Davis C.M."/>
            <person name="Simpson J.R."/>
            <person name="Lauterbach L."/>
            <person name="Steele A.D."/>
            <person name="Gui C."/>
            <person name="Meng S."/>
            <person name="Li G."/>
            <person name="Viehrig K."/>
            <person name="Ye F."/>
            <person name="Su P."/>
            <person name="Kiefer A.F."/>
            <person name="Nichols A."/>
            <person name="Cepeda A.J."/>
            <person name="Yan W."/>
            <person name="Fan B."/>
            <person name="Jiang Y."/>
            <person name="Adhikari A."/>
            <person name="Zheng C.-J."/>
            <person name="Schuster L."/>
            <person name="Cowan T.M."/>
            <person name="Smanski M.J."/>
            <person name="Chevrette M.G."/>
            <person name="De Carvalho L.P.S."/>
            <person name="Shen B."/>
        </authorList>
    </citation>
    <scope>NUCLEOTIDE SEQUENCE [LARGE SCALE GENOMIC DNA]</scope>
    <source>
        <strain evidence="10 11">NPDC020863</strain>
    </source>
</reference>
<feature type="transmembrane region" description="Helical" evidence="7">
    <location>
        <begin position="57"/>
        <end position="79"/>
    </location>
</feature>
<organism evidence="10 11">
    <name type="scientific">Streptomyces milbemycinicus</name>
    <dbReference type="NCBI Taxonomy" id="476552"/>
    <lineage>
        <taxon>Bacteria</taxon>
        <taxon>Bacillati</taxon>
        <taxon>Actinomycetota</taxon>
        <taxon>Actinomycetes</taxon>
        <taxon>Kitasatosporales</taxon>
        <taxon>Streptomycetaceae</taxon>
        <taxon>Streptomyces</taxon>
    </lineage>
</organism>
<feature type="transmembrane region" description="Helical" evidence="7">
    <location>
        <begin position="182"/>
        <end position="201"/>
    </location>
</feature>
<feature type="compositionally biased region" description="Basic residues" evidence="8">
    <location>
        <begin position="21"/>
        <end position="38"/>
    </location>
</feature>
<dbReference type="PANTHER" id="PTHR32243">
    <property type="entry name" value="MALTOSE TRANSPORT SYSTEM PERMEASE-RELATED"/>
    <property type="match status" value="1"/>
</dbReference>
<evidence type="ECO:0000313" key="11">
    <source>
        <dbReference type="Proteomes" id="UP001620295"/>
    </source>
</evidence>